<sequence length="370" mass="40801">MLPSLLKAVCVSASLGLSLMSDASFASTPVSSIKNTTKTTVNVGIYAPFSDKSAFIGRNILAAMEMARDQLNSADIEYSFYTLDELPENKTASRTLQKFIDAHHINVLLTEGSFSGLIAAPLAKQNNILHFSMATDPAIADGTNNFLAWNPVSEQASVLVEELKRNKVQQLAIISSDNPSSALFTQNVIQQVQGNSPIKIAVHEQFKSGSKDFSTLVHKIKKKNSDFYFIMATPEEIGLIKSQMANAHIDKPITTIIERVTPKVMEVFDGQWYVDNHEMNPQFVKQFQEAYMNYPVTEAGYAYDVFHILHKSVVLSMKSNSAFSRQDIANQIHILAAGTGVMGTINFDKHGVLYTKSEIKQVKNGQVLTG</sequence>
<protein>
    <submittedName>
        <fullName evidence="5">Leucine-, isoleucine-, valine-, threonine-, and alanine-binding protein</fullName>
    </submittedName>
</protein>
<comment type="caution">
    <text evidence="5">The sequence shown here is derived from an EMBL/GenBank/DDBJ whole genome shotgun (WGS) entry which is preliminary data.</text>
</comment>
<organism evidence="5 6">
    <name type="scientific">Legionella shakespearei DSM 23087</name>
    <dbReference type="NCBI Taxonomy" id="1122169"/>
    <lineage>
        <taxon>Bacteria</taxon>
        <taxon>Pseudomonadati</taxon>
        <taxon>Pseudomonadota</taxon>
        <taxon>Gammaproteobacteria</taxon>
        <taxon>Legionellales</taxon>
        <taxon>Legionellaceae</taxon>
        <taxon>Legionella</taxon>
    </lineage>
</organism>
<evidence type="ECO:0000313" key="5">
    <source>
        <dbReference type="EMBL" id="KTD67509.1"/>
    </source>
</evidence>
<dbReference type="OrthoDB" id="5644586at2"/>
<feature type="domain" description="Leucine-binding protein" evidence="4">
    <location>
        <begin position="40"/>
        <end position="363"/>
    </location>
</feature>
<evidence type="ECO:0000256" key="3">
    <source>
        <dbReference type="SAM" id="SignalP"/>
    </source>
</evidence>
<dbReference type="RefSeq" id="WP_155823649.1">
    <property type="nucleotide sequence ID" value="NZ_KB892392.1"/>
</dbReference>
<keyword evidence="2 3" id="KW-0732">Signal</keyword>
<dbReference type="eggNOG" id="COG0683">
    <property type="taxonomic scope" value="Bacteria"/>
</dbReference>
<dbReference type="Pfam" id="PF13458">
    <property type="entry name" value="Peripla_BP_6"/>
    <property type="match status" value="1"/>
</dbReference>
<evidence type="ECO:0000256" key="2">
    <source>
        <dbReference type="ARBA" id="ARBA00022729"/>
    </source>
</evidence>
<comment type="similarity">
    <text evidence="1">Belongs to the leucine-binding protein family.</text>
</comment>
<evidence type="ECO:0000259" key="4">
    <source>
        <dbReference type="Pfam" id="PF13458"/>
    </source>
</evidence>
<feature type="signal peptide" evidence="3">
    <location>
        <begin position="1"/>
        <end position="26"/>
    </location>
</feature>
<dbReference type="Proteomes" id="UP000054600">
    <property type="component" value="Unassembled WGS sequence"/>
</dbReference>
<proteinExistence type="inferred from homology"/>
<dbReference type="InterPro" id="IPR028082">
    <property type="entry name" value="Peripla_BP_I"/>
</dbReference>
<dbReference type="AlphaFoldDB" id="A0A0W0ZEE9"/>
<dbReference type="PANTHER" id="PTHR30483:SF6">
    <property type="entry name" value="PERIPLASMIC BINDING PROTEIN OF ABC TRANSPORTER FOR NATURAL AMINO ACIDS"/>
    <property type="match status" value="1"/>
</dbReference>
<dbReference type="PANTHER" id="PTHR30483">
    <property type="entry name" value="LEUCINE-SPECIFIC-BINDING PROTEIN"/>
    <property type="match status" value="1"/>
</dbReference>
<dbReference type="InterPro" id="IPR028081">
    <property type="entry name" value="Leu-bd"/>
</dbReference>
<evidence type="ECO:0000256" key="1">
    <source>
        <dbReference type="ARBA" id="ARBA00010062"/>
    </source>
</evidence>
<name>A0A0W0ZEE9_9GAMM</name>
<keyword evidence="6" id="KW-1185">Reference proteome</keyword>
<gene>
    <name evidence="5" type="ORF">Lsha_0040</name>
</gene>
<dbReference type="SUPFAM" id="SSF53822">
    <property type="entry name" value="Periplasmic binding protein-like I"/>
    <property type="match status" value="1"/>
</dbReference>
<accession>A0A0W0ZEE9</accession>
<dbReference type="PATRIC" id="fig|1122169.6.peg.43"/>
<evidence type="ECO:0000313" key="6">
    <source>
        <dbReference type="Proteomes" id="UP000054600"/>
    </source>
</evidence>
<feature type="chain" id="PRO_5006918549" evidence="3">
    <location>
        <begin position="27"/>
        <end position="370"/>
    </location>
</feature>
<dbReference type="Gene3D" id="3.40.50.2300">
    <property type="match status" value="2"/>
</dbReference>
<dbReference type="STRING" id="1122169.Lsha_0040"/>
<dbReference type="InterPro" id="IPR051010">
    <property type="entry name" value="BCAA_transport"/>
</dbReference>
<dbReference type="EMBL" id="LNYW01000002">
    <property type="protein sequence ID" value="KTD67509.1"/>
    <property type="molecule type" value="Genomic_DNA"/>
</dbReference>
<reference evidence="5 6" key="1">
    <citation type="submission" date="2015-11" db="EMBL/GenBank/DDBJ databases">
        <title>Genomic analysis of 38 Legionella species identifies large and diverse effector repertoires.</title>
        <authorList>
            <person name="Burstein D."/>
            <person name="Amaro F."/>
            <person name="Zusman T."/>
            <person name="Lifshitz Z."/>
            <person name="Cohen O."/>
            <person name="Gilbert J.A."/>
            <person name="Pupko T."/>
            <person name="Shuman H.A."/>
            <person name="Segal G."/>
        </authorList>
    </citation>
    <scope>NUCLEOTIDE SEQUENCE [LARGE SCALE GENOMIC DNA]</scope>
    <source>
        <strain evidence="5 6">ATCC 49655</strain>
    </source>
</reference>